<proteinExistence type="predicted"/>
<dbReference type="EMBL" id="CADCTM010000125">
    <property type="protein sequence ID" value="CAA9228425.1"/>
    <property type="molecule type" value="Genomic_DNA"/>
</dbReference>
<name>A0A6J4HMF5_9CYAN</name>
<evidence type="ECO:0008006" key="4">
    <source>
        <dbReference type="Google" id="ProtNLM"/>
    </source>
</evidence>
<dbReference type="InterPro" id="IPR036388">
    <property type="entry name" value="WH-like_DNA-bd_sf"/>
</dbReference>
<dbReference type="Gene3D" id="1.10.10.10">
    <property type="entry name" value="Winged helix-like DNA-binding domain superfamily/Winged helix DNA-binding domain"/>
    <property type="match status" value="1"/>
</dbReference>
<feature type="domain" description="Winged helix-turn helix" evidence="2">
    <location>
        <begin position="95"/>
        <end position="154"/>
    </location>
</feature>
<dbReference type="AlphaFoldDB" id="A0A6J4HMF5"/>
<organism evidence="3">
    <name type="scientific">uncultured Coleofasciculus sp</name>
    <dbReference type="NCBI Taxonomy" id="1267456"/>
    <lineage>
        <taxon>Bacteria</taxon>
        <taxon>Bacillati</taxon>
        <taxon>Cyanobacteriota</taxon>
        <taxon>Cyanophyceae</taxon>
        <taxon>Coleofasciculales</taxon>
        <taxon>Coleofasciculaceae</taxon>
        <taxon>Coleofasciculus</taxon>
        <taxon>environmental samples</taxon>
    </lineage>
</organism>
<sequence>MEIPDIEKQIQELDEWMKSNLDSRELKRALGVKLALKGWSYRAIAEALNVSTSYVSKWKKRFQEAGVEGLRLSYQGAKSYLTSQQKLEVITWLKEQEAWDLSELECHLIEKYDVVFQSLTSYYELLKAARVSWQKAQKSNPRHDPELVKKKAEEIQSILGALRPDINAEKVAVYAIDEVHLLEGDLISHLWGDSKNRLSIPIINEKNRQTYYGALNLMTKELILGEYQKGNGESTVDFVRKLIQKNPYQKILIFWDGAAYHKGELMRELLRELNADLSQKDWTVTCNLFAPYAPEENPIEAVWLQLKSLLRRCHRFCKNFSIIKRLFQLFVNLKLFNFPNLEKYNNFSCLI</sequence>
<dbReference type="Gene3D" id="3.30.420.10">
    <property type="entry name" value="Ribonuclease H-like superfamily/Ribonuclease H"/>
    <property type="match status" value="1"/>
</dbReference>
<dbReference type="InterPro" id="IPR047655">
    <property type="entry name" value="Transpos_IS630-like"/>
</dbReference>
<dbReference type="SUPFAM" id="SSF46689">
    <property type="entry name" value="Homeodomain-like"/>
    <property type="match status" value="1"/>
</dbReference>
<dbReference type="InterPro" id="IPR038717">
    <property type="entry name" value="Tc1-like_DDE_dom"/>
</dbReference>
<reference evidence="3" key="1">
    <citation type="submission" date="2020-02" db="EMBL/GenBank/DDBJ databases">
        <authorList>
            <person name="Meier V. D."/>
        </authorList>
    </citation>
    <scope>NUCLEOTIDE SEQUENCE</scope>
    <source>
        <strain evidence="3">AVDCRST_MAG92</strain>
    </source>
</reference>
<dbReference type="InterPro" id="IPR036397">
    <property type="entry name" value="RNaseH_sf"/>
</dbReference>
<dbReference type="GO" id="GO:0003676">
    <property type="term" value="F:nucleic acid binding"/>
    <property type="evidence" value="ECO:0007669"/>
    <property type="project" value="InterPro"/>
</dbReference>
<evidence type="ECO:0000259" key="2">
    <source>
        <dbReference type="Pfam" id="PF13592"/>
    </source>
</evidence>
<evidence type="ECO:0000313" key="3">
    <source>
        <dbReference type="EMBL" id="CAA9228425.1"/>
    </source>
</evidence>
<evidence type="ECO:0000259" key="1">
    <source>
        <dbReference type="Pfam" id="PF13358"/>
    </source>
</evidence>
<gene>
    <name evidence="3" type="ORF">AVDCRST_MAG92-934</name>
</gene>
<dbReference type="InterPro" id="IPR025959">
    <property type="entry name" value="Winged_HTH_dom"/>
</dbReference>
<dbReference type="InterPro" id="IPR009057">
    <property type="entry name" value="Homeodomain-like_sf"/>
</dbReference>
<dbReference type="Pfam" id="PF13592">
    <property type="entry name" value="HTH_33"/>
    <property type="match status" value="1"/>
</dbReference>
<feature type="domain" description="Tc1-like transposase DDE" evidence="1">
    <location>
        <begin position="173"/>
        <end position="319"/>
    </location>
</feature>
<dbReference type="Pfam" id="PF13384">
    <property type="entry name" value="HTH_23"/>
    <property type="match status" value="1"/>
</dbReference>
<dbReference type="Pfam" id="PF13358">
    <property type="entry name" value="DDE_3"/>
    <property type="match status" value="1"/>
</dbReference>
<dbReference type="NCBIfam" id="NF033545">
    <property type="entry name" value="transpos_IS630"/>
    <property type="match status" value="1"/>
</dbReference>
<accession>A0A6J4HMF5</accession>
<protein>
    <recommendedName>
        <fullName evidence="4">Mobile element protein</fullName>
    </recommendedName>
</protein>